<sequence>MAKKASKANFVEFYLMWGLVNGWQIPDFHLTVCEWLEGFGSLGLLMLPRGHAKSTILDVYNAYRLYKNADELILHQGATDPDAYKCSRGTQQVLEKHPLTWNKQKQKGEVIKWWVQGSSDVKHGNLHARGGRLREGAESYAKALASDILR</sequence>
<dbReference type="HOGENOM" id="CLU_1736586_0_0_6"/>
<comment type="caution">
    <text evidence="1">The sequence shown here is derived from an EMBL/GenBank/DDBJ whole genome shotgun (WGS) entry which is preliminary data.</text>
</comment>
<evidence type="ECO:0000313" key="2">
    <source>
        <dbReference type="Proteomes" id="UP000003085"/>
    </source>
</evidence>
<name>D4XK80_ACIHA</name>
<dbReference type="Proteomes" id="UP000003085">
    <property type="component" value="Unassembled WGS sequence"/>
</dbReference>
<organism evidence="1 2">
    <name type="scientific">Acinetobacter haemolyticus ATCC 19194</name>
    <dbReference type="NCBI Taxonomy" id="707232"/>
    <lineage>
        <taxon>Bacteria</taxon>
        <taxon>Pseudomonadati</taxon>
        <taxon>Pseudomonadota</taxon>
        <taxon>Gammaproteobacteria</taxon>
        <taxon>Moraxellales</taxon>
        <taxon>Moraxellaceae</taxon>
        <taxon>Acinetobacter</taxon>
    </lineage>
</organism>
<dbReference type="EMBL" id="ADMT01000036">
    <property type="protein sequence ID" value="EFF84423.1"/>
    <property type="molecule type" value="Genomic_DNA"/>
</dbReference>
<accession>D4XK80</accession>
<gene>
    <name evidence="1" type="ORF">HMP0015_0122</name>
</gene>
<reference evidence="2" key="1">
    <citation type="submission" date="2010-03" db="EMBL/GenBank/DDBJ databases">
        <title>Complete sequence of Mobiluncus curtisii ATCC 43063.</title>
        <authorList>
            <person name="Muzny D."/>
            <person name="Qin X."/>
            <person name="Deng J."/>
            <person name="Jiang H."/>
            <person name="Liu Y."/>
            <person name="Qu J."/>
            <person name="Song X.-Z."/>
            <person name="Zhang L."/>
            <person name="Thornton R."/>
            <person name="Coyle M."/>
            <person name="Francisco L."/>
            <person name="Jackson L."/>
            <person name="Javaid M."/>
            <person name="Korchina V."/>
            <person name="Kovar C."/>
            <person name="Mata R."/>
            <person name="Mathew T."/>
            <person name="Ngo R."/>
            <person name="Nguyen L."/>
            <person name="Nguyen N."/>
            <person name="Okwuonu G."/>
            <person name="Ongeri F."/>
            <person name="Pham C."/>
            <person name="Simmons D."/>
            <person name="Wilczek-Boney K."/>
            <person name="Hale W."/>
            <person name="Jakkamsetti A."/>
            <person name="Pham P."/>
            <person name="Ruth R."/>
            <person name="San Lucas F."/>
            <person name="Warren J."/>
            <person name="Zhang J."/>
            <person name="Zhao Z."/>
            <person name="Zhou C."/>
            <person name="Zhu D."/>
            <person name="Lee S."/>
            <person name="Bess C."/>
            <person name="Blankenburg K."/>
            <person name="Forbes L."/>
            <person name="Fu Q."/>
            <person name="Gubbala S."/>
            <person name="Hirani K."/>
            <person name="Jayaseelan J.C."/>
            <person name="Lara F."/>
            <person name="Munidasa M."/>
            <person name="Palculict T."/>
            <person name="Patil S."/>
            <person name="Pu L.-L."/>
            <person name="Saada N."/>
            <person name="Tang L."/>
            <person name="Weissenberger G."/>
            <person name="Zhu Y."/>
            <person name="Hemphill L."/>
            <person name="Shang Y."/>
            <person name="Youmans B."/>
            <person name="Ayvaz T."/>
            <person name="Ross M."/>
            <person name="Santibanez J."/>
            <person name="Aqrawi P."/>
            <person name="Gross S."/>
            <person name="Joshi V."/>
            <person name="Fowler G."/>
            <person name="Nazareth L."/>
            <person name="Reid J."/>
            <person name="Worley K."/>
            <person name="Petrosino J."/>
            <person name="Highlander S."/>
            <person name="Gibbs R."/>
            <person name="Gibbs R."/>
        </authorList>
    </citation>
    <scope>NUCLEOTIDE SEQUENCE [LARGE SCALE GENOMIC DNA]</scope>
    <source>
        <strain evidence="2">ATCC 19194</strain>
    </source>
</reference>
<evidence type="ECO:0000313" key="1">
    <source>
        <dbReference type="EMBL" id="EFF84423.1"/>
    </source>
</evidence>
<evidence type="ECO:0008006" key="3">
    <source>
        <dbReference type="Google" id="ProtNLM"/>
    </source>
</evidence>
<dbReference type="AlphaFoldDB" id="D4XK80"/>
<dbReference type="RefSeq" id="WP_004641804.1">
    <property type="nucleotide sequence ID" value="NZ_GG770436.1"/>
</dbReference>
<protein>
    <recommendedName>
        <fullName evidence="3">Terminase large subunit gp17-like C-terminal domain-containing protein</fullName>
    </recommendedName>
</protein>
<proteinExistence type="predicted"/>